<dbReference type="EMBL" id="LGST01000008">
    <property type="protein sequence ID" value="KNE01771.1"/>
    <property type="molecule type" value="Genomic_DNA"/>
</dbReference>
<proteinExistence type="predicted"/>
<comment type="caution">
    <text evidence="1">The sequence shown here is derived from an EMBL/GenBank/DDBJ whole genome shotgun (WGS) entry which is preliminary data.</text>
</comment>
<protein>
    <submittedName>
        <fullName evidence="1">Uncharacterized protein</fullName>
    </submittedName>
</protein>
<name>A0A0L0P6W3_CANAR</name>
<organism evidence="1 2">
    <name type="scientific">Candidozyma auris</name>
    <name type="common">Yeast</name>
    <name type="synonym">Candida auris</name>
    <dbReference type="NCBI Taxonomy" id="498019"/>
    <lineage>
        <taxon>Eukaryota</taxon>
        <taxon>Fungi</taxon>
        <taxon>Dikarya</taxon>
        <taxon>Ascomycota</taxon>
        <taxon>Saccharomycotina</taxon>
        <taxon>Pichiomycetes</taxon>
        <taxon>Metschnikowiaceae</taxon>
        <taxon>Candidozyma</taxon>
    </lineage>
</organism>
<dbReference type="AlphaFoldDB" id="A0A0L0P6W3"/>
<evidence type="ECO:0000313" key="2">
    <source>
        <dbReference type="Proteomes" id="UP000037122"/>
    </source>
</evidence>
<gene>
    <name evidence="1" type="ORF">QG37_01109</name>
</gene>
<accession>A0A0L0P6W3</accession>
<dbReference type="Proteomes" id="UP000037122">
    <property type="component" value="Unassembled WGS sequence"/>
</dbReference>
<sequence>MLPLVRGAVRKQADYLHRQWHEQEKNDYEIDIYSGFQMEKTIKTTNSHIKRGENRRGQV</sequence>
<reference evidence="2" key="1">
    <citation type="journal article" date="2015" name="BMC Genomics">
        <title>Draft genome of a commonly misdiagnosed multidrug resistant pathogen Candida auris.</title>
        <authorList>
            <person name="Chatterjee S."/>
            <person name="Alampalli S.V."/>
            <person name="Nageshan R.K."/>
            <person name="Chettiar S.T."/>
            <person name="Joshi S."/>
            <person name="Tatu U.S."/>
        </authorList>
    </citation>
    <scope>NUCLEOTIDE SEQUENCE [LARGE SCALE GENOMIC DNA]</scope>
    <source>
        <strain evidence="2">6684</strain>
    </source>
</reference>
<dbReference type="VEuPathDB" id="FungiDB:QG37_01109"/>
<evidence type="ECO:0000313" key="1">
    <source>
        <dbReference type="EMBL" id="KNE01771.1"/>
    </source>
</evidence>